<keyword evidence="8 16" id="KW-0808">Transferase</keyword>
<dbReference type="HAMAP" id="MF_01274">
    <property type="entry name" value="Pantothen_kinase_3"/>
    <property type="match status" value="1"/>
</dbReference>
<keyword evidence="9 16" id="KW-0547">Nucleotide-binding</keyword>
<evidence type="ECO:0000256" key="13">
    <source>
        <dbReference type="ARBA" id="ARBA00022993"/>
    </source>
</evidence>
<dbReference type="Gene3D" id="3.30.420.40">
    <property type="match status" value="2"/>
</dbReference>
<evidence type="ECO:0000256" key="4">
    <source>
        <dbReference type="ARBA" id="ARBA00005225"/>
    </source>
</evidence>
<feature type="active site" description="Proton acceptor" evidence="16">
    <location>
        <position position="104"/>
    </location>
</feature>
<dbReference type="PANTHER" id="PTHR34265">
    <property type="entry name" value="TYPE III PANTOTHENATE KINASE"/>
    <property type="match status" value="1"/>
</dbReference>
<comment type="subunit">
    <text evidence="5 16">Homodimer.</text>
</comment>
<proteinExistence type="inferred from homology"/>
<organism evidence="17 18">
    <name type="scientific">Chiayiivirga flava</name>
    <dbReference type="NCBI Taxonomy" id="659595"/>
    <lineage>
        <taxon>Bacteria</taxon>
        <taxon>Pseudomonadati</taxon>
        <taxon>Pseudomonadota</taxon>
        <taxon>Gammaproteobacteria</taxon>
        <taxon>Lysobacterales</taxon>
        <taxon>Lysobacteraceae</taxon>
        <taxon>Chiayiivirga</taxon>
    </lineage>
</organism>
<evidence type="ECO:0000313" key="17">
    <source>
        <dbReference type="EMBL" id="MBB5209700.1"/>
    </source>
</evidence>
<feature type="binding site" evidence="16">
    <location>
        <position position="127"/>
    </location>
    <ligand>
        <name>ATP</name>
        <dbReference type="ChEBI" id="CHEBI:30616"/>
    </ligand>
</feature>
<dbReference type="RefSeq" id="WP_183962249.1">
    <property type="nucleotide sequence ID" value="NZ_JACHHP010000007.1"/>
</dbReference>
<dbReference type="Proteomes" id="UP000521199">
    <property type="component" value="Unassembled WGS sequence"/>
</dbReference>
<evidence type="ECO:0000256" key="11">
    <source>
        <dbReference type="ARBA" id="ARBA00022840"/>
    </source>
</evidence>
<keyword evidence="11 16" id="KW-0067">ATP-binding</keyword>
<gene>
    <name evidence="16" type="primary">coaX</name>
    <name evidence="17" type="ORF">HNQ52_003272</name>
</gene>
<evidence type="ECO:0000256" key="6">
    <source>
        <dbReference type="ARBA" id="ARBA00012102"/>
    </source>
</evidence>
<dbReference type="InterPro" id="IPR043129">
    <property type="entry name" value="ATPase_NBD"/>
</dbReference>
<keyword evidence="18" id="KW-1185">Reference proteome</keyword>
<evidence type="ECO:0000256" key="12">
    <source>
        <dbReference type="ARBA" id="ARBA00022958"/>
    </source>
</evidence>
<comment type="similarity">
    <text evidence="14 16">Belongs to the type III pantothenate kinase family.</text>
</comment>
<dbReference type="GO" id="GO:0005524">
    <property type="term" value="F:ATP binding"/>
    <property type="evidence" value="ECO:0007669"/>
    <property type="project" value="UniProtKB-UniRule"/>
</dbReference>
<comment type="catalytic activity">
    <reaction evidence="1 16">
        <text>(R)-pantothenate + ATP = (R)-4'-phosphopantothenate + ADP + H(+)</text>
        <dbReference type="Rhea" id="RHEA:16373"/>
        <dbReference type="ChEBI" id="CHEBI:10986"/>
        <dbReference type="ChEBI" id="CHEBI:15378"/>
        <dbReference type="ChEBI" id="CHEBI:29032"/>
        <dbReference type="ChEBI" id="CHEBI:30616"/>
        <dbReference type="ChEBI" id="CHEBI:456216"/>
        <dbReference type="EC" id="2.7.1.33"/>
    </reaction>
</comment>
<evidence type="ECO:0000313" key="18">
    <source>
        <dbReference type="Proteomes" id="UP000521199"/>
    </source>
</evidence>
<dbReference type="UniPathway" id="UPA00241">
    <property type="reaction ID" value="UER00352"/>
</dbReference>
<comment type="pathway">
    <text evidence="4 16">Cofactor biosynthesis; coenzyme A biosynthesis; CoA from (R)-pantothenate: step 1/5.</text>
</comment>
<dbReference type="GO" id="GO:0004594">
    <property type="term" value="F:pantothenate kinase activity"/>
    <property type="evidence" value="ECO:0007669"/>
    <property type="project" value="UniProtKB-UniRule"/>
</dbReference>
<dbReference type="EMBL" id="JACHHP010000007">
    <property type="protein sequence ID" value="MBB5209700.1"/>
    <property type="molecule type" value="Genomic_DNA"/>
</dbReference>
<dbReference type="PANTHER" id="PTHR34265:SF1">
    <property type="entry name" value="TYPE III PANTOTHENATE KINASE"/>
    <property type="match status" value="1"/>
</dbReference>
<feature type="binding site" evidence="16">
    <location>
        <begin position="102"/>
        <end position="105"/>
    </location>
    <ligand>
        <name>substrate</name>
    </ligand>
</feature>
<reference evidence="17 18" key="1">
    <citation type="submission" date="2020-08" db="EMBL/GenBank/DDBJ databases">
        <title>Genomic Encyclopedia of Type Strains, Phase IV (KMG-IV): sequencing the most valuable type-strain genomes for metagenomic binning, comparative biology and taxonomic classification.</title>
        <authorList>
            <person name="Goeker M."/>
        </authorList>
    </citation>
    <scope>NUCLEOTIDE SEQUENCE [LARGE SCALE GENOMIC DNA]</scope>
    <source>
        <strain evidence="17 18">DSM 24163</strain>
    </source>
</reference>
<keyword evidence="12 16" id="KW-0630">Potassium</keyword>
<dbReference type="GO" id="GO:0015937">
    <property type="term" value="P:coenzyme A biosynthetic process"/>
    <property type="evidence" value="ECO:0007669"/>
    <property type="project" value="UniProtKB-UniRule"/>
</dbReference>
<dbReference type="SUPFAM" id="SSF53067">
    <property type="entry name" value="Actin-like ATPase domain"/>
    <property type="match status" value="2"/>
</dbReference>
<dbReference type="NCBIfam" id="TIGR00671">
    <property type="entry name" value="baf"/>
    <property type="match status" value="1"/>
</dbReference>
<comment type="function">
    <text evidence="16">Catalyzes the phosphorylation of pantothenate (Pan), the first step in CoA biosynthesis.</text>
</comment>
<feature type="binding site" evidence="16">
    <location>
        <begin position="6"/>
        <end position="13"/>
    </location>
    <ligand>
        <name>ATP</name>
        <dbReference type="ChEBI" id="CHEBI:30616"/>
    </ligand>
</feature>
<keyword evidence="13 16" id="KW-0173">Coenzyme A biosynthesis</keyword>
<sequence>MTLLVDLGNTRLKCALHDGGVLQPVQAFAHIDDADAALAQLDAWLAGGVAPTDALLASVAAPALTRRVTQTLARHGHRVRQPAVQAATSALRVAYAQPERLGVDRWLAMLAARARASTPVLLASVGSALTVDAVDVDGLHLGGLIAPTPDAMREALFARAPHLRGAPAQVRRFAASTEDAVSSGAVLAAAALIERSWQELAHRLEVAAPRLLLSGGGSEPLRRWLPPHEHVPDLVLHGLLAWAADACGE</sequence>
<evidence type="ECO:0000256" key="7">
    <source>
        <dbReference type="ARBA" id="ARBA00022490"/>
    </source>
</evidence>
<evidence type="ECO:0000256" key="3">
    <source>
        <dbReference type="ARBA" id="ARBA00004496"/>
    </source>
</evidence>
<evidence type="ECO:0000256" key="15">
    <source>
        <dbReference type="ARBA" id="ARBA00040883"/>
    </source>
</evidence>
<dbReference type="CDD" id="cd24015">
    <property type="entry name" value="ASKHA_NBD_PanK-III"/>
    <property type="match status" value="1"/>
</dbReference>
<comment type="cofactor">
    <cofactor evidence="2">
        <name>K(+)</name>
        <dbReference type="ChEBI" id="CHEBI:29103"/>
    </cofactor>
</comment>
<evidence type="ECO:0000256" key="10">
    <source>
        <dbReference type="ARBA" id="ARBA00022777"/>
    </source>
</evidence>
<dbReference type="EC" id="2.7.1.33" evidence="6 16"/>
<keyword evidence="10 16" id="KW-0418">Kinase</keyword>
<evidence type="ECO:0000256" key="1">
    <source>
        <dbReference type="ARBA" id="ARBA00001206"/>
    </source>
</evidence>
<keyword evidence="7 16" id="KW-0963">Cytoplasm</keyword>
<dbReference type="InterPro" id="IPR004619">
    <property type="entry name" value="Type_III_PanK"/>
</dbReference>
<evidence type="ECO:0000256" key="5">
    <source>
        <dbReference type="ARBA" id="ARBA00011738"/>
    </source>
</evidence>
<dbReference type="GO" id="GO:0005737">
    <property type="term" value="C:cytoplasm"/>
    <property type="evidence" value="ECO:0007669"/>
    <property type="project" value="UniProtKB-SubCell"/>
</dbReference>
<accession>A0A7W8DAC5</accession>
<comment type="subcellular location">
    <subcellularLocation>
        <location evidence="3 16">Cytoplasm</location>
    </subcellularLocation>
</comment>
<feature type="binding site" evidence="16">
    <location>
        <position position="177"/>
    </location>
    <ligand>
        <name>substrate</name>
    </ligand>
</feature>
<evidence type="ECO:0000256" key="14">
    <source>
        <dbReference type="ARBA" id="ARBA00038036"/>
    </source>
</evidence>
<name>A0A7W8DAC5_9GAMM</name>
<dbReference type="Pfam" id="PF03309">
    <property type="entry name" value="Pan_kinase"/>
    <property type="match status" value="1"/>
</dbReference>
<evidence type="ECO:0000256" key="16">
    <source>
        <dbReference type="HAMAP-Rule" id="MF_01274"/>
    </source>
</evidence>
<comment type="cofactor">
    <cofactor evidence="16">
        <name>NH4(+)</name>
        <dbReference type="ChEBI" id="CHEBI:28938"/>
    </cofactor>
    <cofactor evidence="16">
        <name>K(+)</name>
        <dbReference type="ChEBI" id="CHEBI:29103"/>
    </cofactor>
    <text evidence="16">A monovalent cation. Ammonium or potassium.</text>
</comment>
<evidence type="ECO:0000256" key="8">
    <source>
        <dbReference type="ARBA" id="ARBA00022679"/>
    </source>
</evidence>
<evidence type="ECO:0000256" key="9">
    <source>
        <dbReference type="ARBA" id="ARBA00022741"/>
    </source>
</evidence>
<protein>
    <recommendedName>
        <fullName evidence="15 16">Type III pantothenate kinase</fullName>
        <ecNumber evidence="6 16">2.7.1.33</ecNumber>
    </recommendedName>
    <alternativeName>
        <fullName evidence="16">PanK-III</fullName>
    </alternativeName>
    <alternativeName>
        <fullName evidence="16">Pantothenic acid kinase</fullName>
    </alternativeName>
</protein>
<dbReference type="AlphaFoldDB" id="A0A7W8DAC5"/>
<comment type="caution">
    <text evidence="16">Lacks conserved residue(s) required for the propagation of feature annotation.</text>
</comment>
<evidence type="ECO:0000256" key="2">
    <source>
        <dbReference type="ARBA" id="ARBA00001958"/>
    </source>
</evidence>
<comment type="caution">
    <text evidence="17">The sequence shown here is derived from an EMBL/GenBank/DDBJ whole genome shotgun (WGS) entry which is preliminary data.</text>
</comment>
<feature type="binding site" evidence="16">
    <location>
        <position position="95"/>
    </location>
    <ligand>
        <name>substrate</name>
    </ligand>
</feature>